<evidence type="ECO:0000259" key="7">
    <source>
        <dbReference type="Pfam" id="PF01284"/>
    </source>
</evidence>
<feature type="compositionally biased region" description="Basic and acidic residues" evidence="5">
    <location>
        <begin position="208"/>
        <end position="217"/>
    </location>
</feature>
<evidence type="ECO:0000256" key="2">
    <source>
        <dbReference type="ARBA" id="ARBA00022692"/>
    </source>
</evidence>
<dbReference type="InterPro" id="IPR008253">
    <property type="entry name" value="Marvel"/>
</dbReference>
<evidence type="ECO:0000256" key="4">
    <source>
        <dbReference type="ARBA" id="ARBA00023136"/>
    </source>
</evidence>
<feature type="transmembrane region" description="Helical" evidence="6">
    <location>
        <begin position="75"/>
        <end position="99"/>
    </location>
</feature>
<evidence type="ECO:0000256" key="1">
    <source>
        <dbReference type="ARBA" id="ARBA00004141"/>
    </source>
</evidence>
<name>A0AAQ3M3S5_9PEZI</name>
<keyword evidence="9" id="KW-1185">Reference proteome</keyword>
<feature type="compositionally biased region" description="Low complexity" evidence="5">
    <location>
        <begin position="175"/>
        <end position="186"/>
    </location>
</feature>
<evidence type="ECO:0000313" key="9">
    <source>
        <dbReference type="Proteomes" id="UP001303373"/>
    </source>
</evidence>
<gene>
    <name evidence="8" type="ORF">R9X50_00350800</name>
</gene>
<keyword evidence="4 6" id="KW-0472">Membrane</keyword>
<dbReference type="Proteomes" id="UP001303373">
    <property type="component" value="Chromosome 5"/>
</dbReference>
<dbReference type="EMBL" id="CP138584">
    <property type="protein sequence ID" value="WPH00678.1"/>
    <property type="molecule type" value="Genomic_DNA"/>
</dbReference>
<keyword evidence="2 6" id="KW-0812">Transmembrane</keyword>
<feature type="domain" description="MARVEL" evidence="7">
    <location>
        <begin position="16"/>
        <end position="154"/>
    </location>
</feature>
<evidence type="ECO:0000256" key="6">
    <source>
        <dbReference type="SAM" id="Phobius"/>
    </source>
</evidence>
<keyword evidence="3 6" id="KW-1133">Transmembrane helix</keyword>
<reference evidence="8 9" key="1">
    <citation type="submission" date="2023-11" db="EMBL/GenBank/DDBJ databases">
        <title>An acidophilic fungus is an integral part of prey digestion in a carnivorous sundew plant.</title>
        <authorList>
            <person name="Tsai I.J."/>
        </authorList>
    </citation>
    <scope>NUCLEOTIDE SEQUENCE [LARGE SCALE GENOMIC DNA]</scope>
    <source>
        <strain evidence="8">169a</strain>
    </source>
</reference>
<dbReference type="Pfam" id="PF01284">
    <property type="entry name" value="MARVEL"/>
    <property type="match status" value="1"/>
</dbReference>
<feature type="compositionally biased region" description="Low complexity" evidence="5">
    <location>
        <begin position="194"/>
        <end position="205"/>
    </location>
</feature>
<feature type="transmembrane region" description="Helical" evidence="6">
    <location>
        <begin position="16"/>
        <end position="35"/>
    </location>
</feature>
<evidence type="ECO:0000256" key="5">
    <source>
        <dbReference type="SAM" id="MobiDB-lite"/>
    </source>
</evidence>
<dbReference type="PANTHER" id="PTHR37451">
    <property type="entry name" value="MARVEL DOMAIN"/>
    <property type="match status" value="1"/>
</dbReference>
<protein>
    <recommendedName>
        <fullName evidence="7">MARVEL domain-containing protein</fullName>
    </recommendedName>
</protein>
<evidence type="ECO:0000256" key="3">
    <source>
        <dbReference type="ARBA" id="ARBA00022989"/>
    </source>
</evidence>
<proteinExistence type="predicted"/>
<accession>A0AAQ3M3S5</accession>
<dbReference type="PANTHER" id="PTHR37451:SF4">
    <property type="entry name" value="MARVEL DOMAIN-CONTAINING PROTEIN"/>
    <property type="match status" value="1"/>
</dbReference>
<sequence length="217" mass="24268">MVQHAHIIEQPKWVEIIRIVQAVLSVILLGFSAYGVSYIAFNAYCLTLFTALWTILVLAYYIVSIRFAPQAYNWIAVLVLETLTTIFWLSSFATLAALYSSAVNAYHDYSYYYYYYRRSLEPRSTTDVSTYRNVLICAIVFSVITWLLFCATLAMLGLGIQKHRKAGGPMKADGTTTTTSHEMTSTAADVEKGQAAQPVAPVQPVHAAEPEMQRVEA</sequence>
<organism evidence="8 9">
    <name type="scientific">Acrodontium crateriforme</name>
    <dbReference type="NCBI Taxonomy" id="150365"/>
    <lineage>
        <taxon>Eukaryota</taxon>
        <taxon>Fungi</taxon>
        <taxon>Dikarya</taxon>
        <taxon>Ascomycota</taxon>
        <taxon>Pezizomycotina</taxon>
        <taxon>Dothideomycetes</taxon>
        <taxon>Dothideomycetidae</taxon>
        <taxon>Mycosphaerellales</taxon>
        <taxon>Teratosphaeriaceae</taxon>
        <taxon>Acrodontium</taxon>
    </lineage>
</organism>
<dbReference type="GO" id="GO:0016020">
    <property type="term" value="C:membrane"/>
    <property type="evidence" value="ECO:0007669"/>
    <property type="project" value="UniProtKB-SubCell"/>
</dbReference>
<feature type="transmembrane region" description="Helical" evidence="6">
    <location>
        <begin position="133"/>
        <end position="160"/>
    </location>
</feature>
<feature type="transmembrane region" description="Helical" evidence="6">
    <location>
        <begin position="41"/>
        <end position="63"/>
    </location>
</feature>
<feature type="region of interest" description="Disordered" evidence="5">
    <location>
        <begin position="164"/>
        <end position="217"/>
    </location>
</feature>
<evidence type="ECO:0000313" key="8">
    <source>
        <dbReference type="EMBL" id="WPH00678.1"/>
    </source>
</evidence>
<dbReference type="AlphaFoldDB" id="A0AAQ3M3S5"/>
<comment type="subcellular location">
    <subcellularLocation>
        <location evidence="1">Membrane</location>
        <topology evidence="1">Multi-pass membrane protein</topology>
    </subcellularLocation>
</comment>